<gene>
    <name evidence="3" type="ORF">JIN87_18730</name>
</gene>
<keyword evidence="4" id="KW-1185">Reference proteome</keyword>
<dbReference type="InterPro" id="IPR028994">
    <property type="entry name" value="Integrin_alpha_N"/>
</dbReference>
<evidence type="ECO:0000313" key="4">
    <source>
        <dbReference type="Proteomes" id="UP000617628"/>
    </source>
</evidence>
<dbReference type="RefSeq" id="WP_200357138.1">
    <property type="nucleotide sequence ID" value="NZ_JAENIL010000037.1"/>
</dbReference>
<dbReference type="PANTHER" id="PTHR44103:SF1">
    <property type="entry name" value="PROPROTEIN CONVERTASE P"/>
    <property type="match status" value="1"/>
</dbReference>
<organism evidence="3 4">
    <name type="scientific">Pelagicoccus mobilis</name>
    <dbReference type="NCBI Taxonomy" id="415221"/>
    <lineage>
        <taxon>Bacteria</taxon>
        <taxon>Pseudomonadati</taxon>
        <taxon>Verrucomicrobiota</taxon>
        <taxon>Opitutia</taxon>
        <taxon>Puniceicoccales</taxon>
        <taxon>Pelagicoccaceae</taxon>
        <taxon>Pelagicoccus</taxon>
    </lineage>
</organism>
<feature type="chain" id="PRO_5037750044" evidence="2">
    <location>
        <begin position="23"/>
        <end position="430"/>
    </location>
</feature>
<dbReference type="SUPFAM" id="SSF69318">
    <property type="entry name" value="Integrin alpha N-terminal domain"/>
    <property type="match status" value="1"/>
</dbReference>
<evidence type="ECO:0000256" key="1">
    <source>
        <dbReference type="ARBA" id="ARBA00022729"/>
    </source>
</evidence>
<comment type="caution">
    <text evidence="3">The sequence shown here is derived from an EMBL/GenBank/DDBJ whole genome shotgun (WGS) entry which is preliminary data.</text>
</comment>
<dbReference type="Pfam" id="PF13517">
    <property type="entry name" value="FG-GAP_3"/>
    <property type="match status" value="3"/>
</dbReference>
<evidence type="ECO:0000313" key="3">
    <source>
        <dbReference type="EMBL" id="MBK1878926.1"/>
    </source>
</evidence>
<dbReference type="PANTHER" id="PTHR44103">
    <property type="entry name" value="PROPROTEIN CONVERTASE P"/>
    <property type="match status" value="1"/>
</dbReference>
<evidence type="ECO:0000256" key="2">
    <source>
        <dbReference type="SAM" id="SignalP"/>
    </source>
</evidence>
<dbReference type="Gene3D" id="2.130.10.130">
    <property type="entry name" value="Integrin alpha, N-terminal"/>
    <property type="match status" value="2"/>
</dbReference>
<sequence>MRSRTFAWIQFIPLALAPLAFQGCAPTEADLKLPPPPKATAQIDLDRFSGQEIGNPIGDRRPWVAHIKAADLDQDGRLDAIGCEAKDSEVVWLRQQEDGSFQEIVIAEQAQAPVHAEVYDLDADGDLDVLVSCMNIVFPNNDKIGTLMVLENDGSQNFTQRILLENVERVTDARAADLDKDGDLDLVVGQFGYDQGEVRWMRNLGNWNYESEVVLRLSGTINVTIDDYNGDGWLDFAALVSQQWEEIHLFENDTNGGFKKSRAIWGSTNDDYAISGMSSADLNRDGKPDLVFTNGDGFGPNPVPGPRPWHGVQWLENKGSGFFKYHRIADLGGAYAPVTLDIDHDGDMDVLALSSFNDWSNPKAESLMLYENDGNMNYTSILLAHNPIQLLTIDIGDYDGSGQYSIVSGGMHAYQPYERMSRFMIWRPQK</sequence>
<proteinExistence type="predicted"/>
<keyword evidence="1 2" id="KW-0732">Signal</keyword>
<dbReference type="AlphaFoldDB" id="A0A934S1K7"/>
<dbReference type="PROSITE" id="PS51257">
    <property type="entry name" value="PROKAR_LIPOPROTEIN"/>
    <property type="match status" value="1"/>
</dbReference>
<dbReference type="EMBL" id="JAENIL010000037">
    <property type="protein sequence ID" value="MBK1878926.1"/>
    <property type="molecule type" value="Genomic_DNA"/>
</dbReference>
<accession>A0A934S1K7</accession>
<name>A0A934S1K7_9BACT</name>
<dbReference type="Proteomes" id="UP000617628">
    <property type="component" value="Unassembled WGS sequence"/>
</dbReference>
<reference evidence="3" key="1">
    <citation type="submission" date="2021-01" db="EMBL/GenBank/DDBJ databases">
        <title>Modified the classification status of verrucomicrobia.</title>
        <authorList>
            <person name="Feng X."/>
        </authorList>
    </citation>
    <scope>NUCLEOTIDE SEQUENCE</scope>
    <source>
        <strain evidence="3">KCTC 13126</strain>
    </source>
</reference>
<dbReference type="InterPro" id="IPR013517">
    <property type="entry name" value="FG-GAP"/>
</dbReference>
<feature type="signal peptide" evidence="2">
    <location>
        <begin position="1"/>
        <end position="22"/>
    </location>
</feature>
<protein>
    <submittedName>
        <fullName evidence="3">VCBS repeat-containing protein</fullName>
    </submittedName>
</protein>